<proteinExistence type="predicted"/>
<protein>
    <submittedName>
        <fullName evidence="1">Uncharacterized protein</fullName>
    </submittedName>
</protein>
<dbReference type="AlphaFoldDB" id="A0A6A3KB86"/>
<accession>A0A6A3KB86</accession>
<evidence type="ECO:0000313" key="1">
    <source>
        <dbReference type="EMBL" id="KAE9002837.1"/>
    </source>
</evidence>
<evidence type="ECO:0000313" key="2">
    <source>
        <dbReference type="Proteomes" id="UP000435112"/>
    </source>
</evidence>
<reference evidence="1 2" key="1">
    <citation type="submission" date="2018-09" db="EMBL/GenBank/DDBJ databases">
        <title>Genomic investigation of the strawberry pathogen Phytophthora fragariae indicates pathogenicity is determined by transcriptional variation in three key races.</title>
        <authorList>
            <person name="Adams T.M."/>
            <person name="Armitage A.D."/>
            <person name="Sobczyk M.K."/>
            <person name="Bates H.J."/>
            <person name="Dunwell J.M."/>
            <person name="Nellist C.F."/>
            <person name="Harrison R.J."/>
        </authorList>
    </citation>
    <scope>NUCLEOTIDE SEQUENCE [LARGE SCALE GENOMIC DNA]</scope>
    <source>
        <strain evidence="1 2">SCRP324</strain>
    </source>
</reference>
<dbReference type="Proteomes" id="UP000435112">
    <property type="component" value="Unassembled WGS sequence"/>
</dbReference>
<dbReference type="EMBL" id="QXFU01001417">
    <property type="protein sequence ID" value="KAE9002837.1"/>
    <property type="molecule type" value="Genomic_DNA"/>
</dbReference>
<name>A0A6A3KB86_9STRA</name>
<dbReference type="OrthoDB" id="10604323at2759"/>
<gene>
    <name evidence="1" type="ORF">PR002_g17522</name>
</gene>
<comment type="caution">
    <text evidence="1">The sequence shown here is derived from an EMBL/GenBank/DDBJ whole genome shotgun (WGS) entry which is preliminary data.</text>
</comment>
<organism evidence="1 2">
    <name type="scientific">Phytophthora rubi</name>
    <dbReference type="NCBI Taxonomy" id="129364"/>
    <lineage>
        <taxon>Eukaryota</taxon>
        <taxon>Sar</taxon>
        <taxon>Stramenopiles</taxon>
        <taxon>Oomycota</taxon>
        <taxon>Peronosporomycetes</taxon>
        <taxon>Peronosporales</taxon>
        <taxon>Peronosporaceae</taxon>
        <taxon>Phytophthora</taxon>
    </lineage>
</organism>
<sequence length="78" mass="8788">MGSFSLGKVFTMPRPKTKDAANVTKLELDYTVNVRKVLYITEFVILLNYVEVIVPIIFSKAVDVLLSTPILRVEVEDS</sequence>